<dbReference type="Gene3D" id="3.30.70.1730">
    <property type="match status" value="1"/>
</dbReference>
<dbReference type="InterPro" id="IPR043141">
    <property type="entry name" value="Ribosomal_uL10-like_sf"/>
</dbReference>
<protein>
    <recommendedName>
        <fullName evidence="5">Ribosome assembly factor mrt4</fullName>
    </recommendedName>
</protein>
<keyword evidence="3 5" id="KW-0963">Cytoplasm</keyword>
<dbReference type="EMBL" id="HBIV01036602">
    <property type="protein sequence ID" value="CAE0674378.1"/>
    <property type="molecule type" value="Transcribed_RNA"/>
</dbReference>
<dbReference type="GO" id="GO:0000956">
    <property type="term" value="P:nuclear-transcribed mRNA catabolic process"/>
    <property type="evidence" value="ECO:0007669"/>
    <property type="project" value="TreeGrafter"/>
</dbReference>
<sequence>MPKSKRAKIVHLTRVKKKGREKGDKLIEEVRDLVDEFSHIYLYQVENMRNSAFKDLRILWPHSRFIFGRNKLMMVALGVDEEDEYRTGLAQLAKGITGTCGLLFTNRESKEVRKYFAEFREPQYARTGCIATKKFVIKPGLLPGLPVSMEPQLRKKGLPVRIQKGKLELVTETVVCKEGTNLTPEQCSILEMFEVKMVDFRINILGCYTDEKYVSFQSKSAGDRKSNGMDQEEC</sequence>
<evidence type="ECO:0000256" key="5">
    <source>
        <dbReference type="RuleBase" id="RU364039"/>
    </source>
</evidence>
<dbReference type="GO" id="GO:0005730">
    <property type="term" value="C:nucleolus"/>
    <property type="evidence" value="ECO:0007669"/>
    <property type="project" value="UniProtKB-SubCell"/>
</dbReference>
<dbReference type="GO" id="GO:0005737">
    <property type="term" value="C:cytoplasm"/>
    <property type="evidence" value="ECO:0007669"/>
    <property type="project" value="UniProtKB-SubCell"/>
</dbReference>
<evidence type="ECO:0000256" key="1">
    <source>
        <dbReference type="ARBA" id="ARBA00004046"/>
    </source>
</evidence>
<dbReference type="FunFam" id="3.30.70.1730:FF:000005">
    <property type="entry name" value="Ribosome assembly factor mrt4"/>
    <property type="match status" value="1"/>
</dbReference>
<dbReference type="Pfam" id="PF17777">
    <property type="entry name" value="RL10P_insert"/>
    <property type="match status" value="1"/>
</dbReference>
<keyword evidence="4 5" id="KW-0539">Nucleus</keyword>
<dbReference type="CDD" id="cd05796">
    <property type="entry name" value="Ribosomal_P0_like"/>
    <property type="match status" value="1"/>
</dbReference>
<dbReference type="GO" id="GO:0030687">
    <property type="term" value="C:preribosome, large subunit precursor"/>
    <property type="evidence" value="ECO:0007669"/>
    <property type="project" value="TreeGrafter"/>
</dbReference>
<dbReference type="Gene3D" id="3.90.105.20">
    <property type="match status" value="1"/>
</dbReference>
<gene>
    <name evidence="7" type="ORF">LGLO00237_LOCUS26152</name>
</gene>
<dbReference type="PANTHER" id="PTHR45841">
    <property type="entry name" value="MRNA TURNOVER PROTEIN 4 MRTO4"/>
    <property type="match status" value="1"/>
</dbReference>
<dbReference type="InterPro" id="IPR051742">
    <property type="entry name" value="Ribosome_Assembly_uL10"/>
</dbReference>
<evidence type="ECO:0000313" key="7">
    <source>
        <dbReference type="EMBL" id="CAE0674378.1"/>
    </source>
</evidence>
<comment type="subcellular location">
    <subcellularLocation>
        <location evidence="5">Cytoplasm</location>
    </subcellularLocation>
    <subcellularLocation>
        <location evidence="5">Nucleus</location>
        <location evidence="5">Nucleolus</location>
    </subcellularLocation>
</comment>
<dbReference type="GO" id="GO:0003723">
    <property type="term" value="F:RNA binding"/>
    <property type="evidence" value="ECO:0007669"/>
    <property type="project" value="TreeGrafter"/>
</dbReference>
<dbReference type="InterPro" id="IPR040637">
    <property type="entry name" value="Ribosomal_uL10-like_insert"/>
</dbReference>
<comment type="subunit">
    <text evidence="5">Associates with the pre-60S ribosomal particle.</text>
</comment>
<feature type="domain" description="Large ribosomal subunit protein uL10-like insertion" evidence="6">
    <location>
        <begin position="125"/>
        <end position="195"/>
    </location>
</feature>
<dbReference type="Pfam" id="PF00466">
    <property type="entry name" value="Ribosomal_L10"/>
    <property type="match status" value="1"/>
</dbReference>
<dbReference type="InterPro" id="IPR001790">
    <property type="entry name" value="Ribosomal_uL10"/>
</dbReference>
<dbReference type="SUPFAM" id="SSF160369">
    <property type="entry name" value="Ribosomal protein L10-like"/>
    <property type="match status" value="1"/>
</dbReference>
<dbReference type="PANTHER" id="PTHR45841:SF1">
    <property type="entry name" value="MRNA TURNOVER PROTEIN 4 HOMOLOG"/>
    <property type="match status" value="1"/>
</dbReference>
<name>A0A6U3AJ90_9EUKA</name>
<dbReference type="InterPro" id="IPR033867">
    <property type="entry name" value="Mrt4"/>
</dbReference>
<keyword evidence="5" id="KW-0690">Ribosome biogenesis</keyword>
<evidence type="ECO:0000256" key="2">
    <source>
        <dbReference type="ARBA" id="ARBA00008889"/>
    </source>
</evidence>
<accession>A0A6U3AJ90</accession>
<comment type="function">
    <text evidence="1 5">Component of the ribosome assembly machinery. Nuclear paralog of the ribosomal protein P0, it binds pre-60S subunits at an early stage of assembly in the nucleolus, and is replaced by P0 in cytoplasmic pre-60S subunits and mature 80S ribosomes.</text>
</comment>
<comment type="similarity">
    <text evidence="2 5">Belongs to the universal ribosomal protein uL10 family.</text>
</comment>
<evidence type="ECO:0000256" key="3">
    <source>
        <dbReference type="ARBA" id="ARBA00022490"/>
    </source>
</evidence>
<organism evidence="7">
    <name type="scientific">Lotharella globosa</name>
    <dbReference type="NCBI Taxonomy" id="91324"/>
    <lineage>
        <taxon>Eukaryota</taxon>
        <taxon>Sar</taxon>
        <taxon>Rhizaria</taxon>
        <taxon>Cercozoa</taxon>
        <taxon>Chlorarachniophyceae</taxon>
        <taxon>Lotharella</taxon>
    </lineage>
</organism>
<evidence type="ECO:0000259" key="6">
    <source>
        <dbReference type="Pfam" id="PF17777"/>
    </source>
</evidence>
<reference evidence="7" key="1">
    <citation type="submission" date="2021-01" db="EMBL/GenBank/DDBJ databases">
        <authorList>
            <person name="Corre E."/>
            <person name="Pelletier E."/>
            <person name="Niang G."/>
            <person name="Scheremetjew M."/>
            <person name="Finn R."/>
            <person name="Kale V."/>
            <person name="Holt S."/>
            <person name="Cochrane G."/>
            <person name="Meng A."/>
            <person name="Brown T."/>
            <person name="Cohen L."/>
        </authorList>
    </citation>
    <scope>NUCLEOTIDE SEQUENCE</scope>
    <source>
        <strain evidence="7">CCCM811</strain>
    </source>
</reference>
<dbReference type="GO" id="GO:0006364">
    <property type="term" value="P:rRNA processing"/>
    <property type="evidence" value="ECO:0007669"/>
    <property type="project" value="TreeGrafter"/>
</dbReference>
<dbReference type="GO" id="GO:0000027">
    <property type="term" value="P:ribosomal large subunit assembly"/>
    <property type="evidence" value="ECO:0007669"/>
    <property type="project" value="InterPro"/>
</dbReference>
<dbReference type="InterPro" id="IPR043164">
    <property type="entry name" value="Ribosomal_uL10-like_insert_sf"/>
</dbReference>
<proteinExistence type="inferred from homology"/>
<evidence type="ECO:0000256" key="4">
    <source>
        <dbReference type="ARBA" id="ARBA00023242"/>
    </source>
</evidence>
<dbReference type="AlphaFoldDB" id="A0A6U3AJ90"/>